<reference evidence="1" key="1">
    <citation type="submission" date="2020-04" db="EMBL/GenBank/DDBJ databases">
        <authorList>
            <person name="Chiriac C."/>
            <person name="Salcher M."/>
            <person name="Ghai R."/>
            <person name="Kavagutti S V."/>
        </authorList>
    </citation>
    <scope>NUCLEOTIDE SEQUENCE</scope>
</reference>
<dbReference type="EMBL" id="LR796274">
    <property type="protein sequence ID" value="CAB4133477.1"/>
    <property type="molecule type" value="Genomic_DNA"/>
</dbReference>
<protein>
    <submittedName>
        <fullName evidence="1">Uncharacterized protein</fullName>
    </submittedName>
</protein>
<accession>A0A6J5LK72</accession>
<name>A0A6J5LK72_9CAUD</name>
<organism evidence="1">
    <name type="scientific">uncultured Caudovirales phage</name>
    <dbReference type="NCBI Taxonomy" id="2100421"/>
    <lineage>
        <taxon>Viruses</taxon>
        <taxon>Duplodnaviria</taxon>
        <taxon>Heunggongvirae</taxon>
        <taxon>Uroviricota</taxon>
        <taxon>Caudoviricetes</taxon>
        <taxon>Peduoviridae</taxon>
        <taxon>Maltschvirus</taxon>
        <taxon>Maltschvirus maltsch</taxon>
    </lineage>
</organism>
<proteinExistence type="predicted"/>
<evidence type="ECO:0000313" key="1">
    <source>
        <dbReference type="EMBL" id="CAB4133477.1"/>
    </source>
</evidence>
<gene>
    <name evidence="1" type="ORF">UFOVP257_212</name>
</gene>
<sequence>MKTFVPLLVLCLVGCATEHRPPAAQINSMYIDCTNRAVFEQYLAKQMDLTDYTKVSDNTDERRYYAAIKDRLWSLRSICQ</sequence>